<dbReference type="PANTHER" id="PTHR22930">
    <property type="match status" value="1"/>
</dbReference>
<protein>
    <recommendedName>
        <fullName evidence="8">DDE Tnp4 domain-containing protein</fullName>
    </recommendedName>
</protein>
<comment type="cofactor">
    <cofactor evidence="1">
        <name>a divalent metal cation</name>
        <dbReference type="ChEBI" id="CHEBI:60240"/>
    </cofactor>
</comment>
<feature type="domain" description="DDE Tnp4" evidence="8">
    <location>
        <begin position="35"/>
        <end position="174"/>
    </location>
</feature>
<evidence type="ECO:0000256" key="2">
    <source>
        <dbReference type="ARBA" id="ARBA00004123"/>
    </source>
</evidence>
<dbReference type="GO" id="GO:0004518">
    <property type="term" value="F:nuclease activity"/>
    <property type="evidence" value="ECO:0007669"/>
    <property type="project" value="UniProtKB-KW"/>
</dbReference>
<evidence type="ECO:0000259" key="8">
    <source>
        <dbReference type="Pfam" id="PF13359"/>
    </source>
</evidence>
<reference evidence="9" key="1">
    <citation type="submission" date="2019-08" db="EMBL/GenBank/DDBJ databases">
        <title>The genome of the North American firefly Photinus pyralis.</title>
        <authorList>
            <consortium name="Photinus pyralis genome working group"/>
            <person name="Fallon T.R."/>
            <person name="Sander Lower S.E."/>
            <person name="Weng J.-K."/>
        </authorList>
    </citation>
    <scope>NUCLEOTIDE SEQUENCE</scope>
    <source>
        <strain evidence="9">TRF0915ILg1</strain>
        <tissue evidence="9">Whole body</tissue>
    </source>
</reference>
<evidence type="ECO:0000256" key="4">
    <source>
        <dbReference type="ARBA" id="ARBA00022722"/>
    </source>
</evidence>
<name>A0A8K0G2I1_IGNLU</name>
<comment type="subcellular location">
    <subcellularLocation>
        <location evidence="2">Nucleus</location>
    </subcellularLocation>
</comment>
<dbReference type="Proteomes" id="UP000801492">
    <property type="component" value="Unassembled WGS sequence"/>
</dbReference>
<dbReference type="InterPro" id="IPR027806">
    <property type="entry name" value="HARBI1_dom"/>
</dbReference>
<evidence type="ECO:0000256" key="7">
    <source>
        <dbReference type="ARBA" id="ARBA00023242"/>
    </source>
</evidence>
<comment type="similarity">
    <text evidence="3">Belongs to the HARBI1 family.</text>
</comment>
<organism evidence="9 10">
    <name type="scientific">Ignelater luminosus</name>
    <name type="common">Cucubano</name>
    <name type="synonym">Pyrophorus luminosus</name>
    <dbReference type="NCBI Taxonomy" id="2038154"/>
    <lineage>
        <taxon>Eukaryota</taxon>
        <taxon>Metazoa</taxon>
        <taxon>Ecdysozoa</taxon>
        <taxon>Arthropoda</taxon>
        <taxon>Hexapoda</taxon>
        <taxon>Insecta</taxon>
        <taxon>Pterygota</taxon>
        <taxon>Neoptera</taxon>
        <taxon>Endopterygota</taxon>
        <taxon>Coleoptera</taxon>
        <taxon>Polyphaga</taxon>
        <taxon>Elateriformia</taxon>
        <taxon>Elateroidea</taxon>
        <taxon>Elateridae</taxon>
        <taxon>Agrypninae</taxon>
        <taxon>Pyrophorini</taxon>
        <taxon>Ignelater</taxon>
    </lineage>
</organism>
<evidence type="ECO:0000256" key="1">
    <source>
        <dbReference type="ARBA" id="ARBA00001968"/>
    </source>
</evidence>
<dbReference type="AlphaFoldDB" id="A0A8K0G2I1"/>
<evidence type="ECO:0000256" key="6">
    <source>
        <dbReference type="ARBA" id="ARBA00022801"/>
    </source>
</evidence>
<keyword evidence="4" id="KW-0540">Nuclease</keyword>
<dbReference type="GO" id="GO:0016787">
    <property type="term" value="F:hydrolase activity"/>
    <property type="evidence" value="ECO:0007669"/>
    <property type="project" value="UniProtKB-KW"/>
</dbReference>
<dbReference type="InterPro" id="IPR045249">
    <property type="entry name" value="HARBI1-like"/>
</dbReference>
<evidence type="ECO:0000313" key="9">
    <source>
        <dbReference type="EMBL" id="KAF2889365.1"/>
    </source>
</evidence>
<dbReference type="OrthoDB" id="10051449at2759"/>
<keyword evidence="5" id="KW-0479">Metal-binding</keyword>
<feature type="non-terminal residue" evidence="9">
    <location>
        <position position="1"/>
    </location>
</feature>
<keyword evidence="7" id="KW-0539">Nucleus</keyword>
<dbReference type="GO" id="GO:0046872">
    <property type="term" value="F:metal ion binding"/>
    <property type="evidence" value="ECO:0007669"/>
    <property type="project" value="UniProtKB-KW"/>
</dbReference>
<keyword evidence="6" id="KW-0378">Hydrolase</keyword>
<accession>A0A8K0G2I1</accession>
<dbReference type="PANTHER" id="PTHR22930:SF269">
    <property type="entry name" value="NUCLEASE HARBI1-LIKE PROTEIN"/>
    <property type="match status" value="1"/>
</dbReference>
<dbReference type="Pfam" id="PF13359">
    <property type="entry name" value="DDE_Tnp_4"/>
    <property type="match status" value="1"/>
</dbReference>
<evidence type="ECO:0000313" key="10">
    <source>
        <dbReference type="Proteomes" id="UP000801492"/>
    </source>
</evidence>
<comment type="caution">
    <text evidence="9">The sequence shown here is derived from an EMBL/GenBank/DDBJ whole genome shotgun (WGS) entry which is preliminary data.</text>
</comment>
<evidence type="ECO:0000256" key="5">
    <source>
        <dbReference type="ARBA" id="ARBA00022723"/>
    </source>
</evidence>
<keyword evidence="10" id="KW-1185">Reference proteome</keyword>
<dbReference type="GO" id="GO:0005634">
    <property type="term" value="C:nucleus"/>
    <property type="evidence" value="ECO:0007669"/>
    <property type="project" value="UniProtKB-SubCell"/>
</dbReference>
<gene>
    <name evidence="9" type="ORF">ILUMI_16808</name>
</gene>
<evidence type="ECO:0000256" key="3">
    <source>
        <dbReference type="ARBA" id="ARBA00006958"/>
    </source>
</evidence>
<dbReference type="EMBL" id="VTPC01067622">
    <property type="protein sequence ID" value="KAF2889365.1"/>
    <property type="molecule type" value="Genomic_DNA"/>
</dbReference>
<sequence>LEVTLRFLAAGKSFRSLMYSTRIHESTISRFVPEVLLLAMCDARYKFTYINVGANERVSDAGIFQQSSLCRAMQAVHNPLNLPKPQPLPGQNSVVPYVIIGDDAFPLGKHLLKPYPQRSMSDSSKIFNYRLSRARRMIESSFGILANRFRIFLAPINLPVENVEIITLACIALHVTGTNIRTSYLKKIII</sequence>
<proteinExistence type="inferred from homology"/>